<organism evidence="1 2">
    <name type="scientific">Vigna unguiculata</name>
    <name type="common">Cowpea</name>
    <dbReference type="NCBI Taxonomy" id="3917"/>
    <lineage>
        <taxon>Eukaryota</taxon>
        <taxon>Viridiplantae</taxon>
        <taxon>Streptophyta</taxon>
        <taxon>Embryophyta</taxon>
        <taxon>Tracheophyta</taxon>
        <taxon>Spermatophyta</taxon>
        <taxon>Magnoliopsida</taxon>
        <taxon>eudicotyledons</taxon>
        <taxon>Gunneridae</taxon>
        <taxon>Pentapetalae</taxon>
        <taxon>rosids</taxon>
        <taxon>fabids</taxon>
        <taxon>Fabales</taxon>
        <taxon>Fabaceae</taxon>
        <taxon>Papilionoideae</taxon>
        <taxon>50 kb inversion clade</taxon>
        <taxon>NPAAA clade</taxon>
        <taxon>indigoferoid/millettioid clade</taxon>
        <taxon>Phaseoleae</taxon>
        <taxon>Vigna</taxon>
    </lineage>
</organism>
<sequence>MGAGDASGQEAGDVVTLGLEMVARFRPCVYGSEVAIEEACIHRRKNEKRQWEHCGFDGGRRLRRWLASSTLALAGHE</sequence>
<dbReference type="EMBL" id="CP039355">
    <property type="protein sequence ID" value="QCE14534.1"/>
    <property type="molecule type" value="Genomic_DNA"/>
</dbReference>
<evidence type="ECO:0000313" key="1">
    <source>
        <dbReference type="EMBL" id="QCE14534.1"/>
    </source>
</evidence>
<dbReference type="Proteomes" id="UP000501690">
    <property type="component" value="Linkage Group LG11"/>
</dbReference>
<accession>A0A4D6NPC9</accession>
<gene>
    <name evidence="1" type="ORF">DEO72_LG11g1535</name>
</gene>
<keyword evidence="2" id="KW-1185">Reference proteome</keyword>
<name>A0A4D6NPC9_VIGUN</name>
<reference evidence="1 2" key="1">
    <citation type="submission" date="2019-04" db="EMBL/GenBank/DDBJ databases">
        <title>An improved genome assembly and genetic linkage map for asparagus bean, Vigna unguiculata ssp. sesquipedialis.</title>
        <authorList>
            <person name="Xia Q."/>
            <person name="Zhang R."/>
            <person name="Dong Y."/>
        </authorList>
    </citation>
    <scope>NUCLEOTIDE SEQUENCE [LARGE SCALE GENOMIC DNA]</scope>
    <source>
        <tissue evidence="1">Leaf</tissue>
    </source>
</reference>
<protein>
    <submittedName>
        <fullName evidence="1">Uncharacterized protein</fullName>
    </submittedName>
</protein>
<dbReference type="AlphaFoldDB" id="A0A4D6NPC9"/>
<evidence type="ECO:0000313" key="2">
    <source>
        <dbReference type="Proteomes" id="UP000501690"/>
    </source>
</evidence>
<proteinExistence type="predicted"/>